<reference evidence="1 2" key="1">
    <citation type="journal article" date="2021" name="Hortic Res">
        <title>The domestication of Cucurbita argyrosperma as revealed by the genome of its wild relative.</title>
        <authorList>
            <person name="Barrera-Redondo J."/>
            <person name="Sanchez-de la Vega G."/>
            <person name="Aguirre-Liguori J.A."/>
            <person name="Castellanos-Morales G."/>
            <person name="Gutierrez-Guerrero Y.T."/>
            <person name="Aguirre-Dugua X."/>
            <person name="Aguirre-Planter E."/>
            <person name="Tenaillon M.I."/>
            <person name="Lira-Saade R."/>
            <person name="Eguiarte L.E."/>
        </authorList>
    </citation>
    <scope>NUCLEOTIDE SEQUENCE [LARGE SCALE GENOMIC DNA]</scope>
    <source>
        <strain evidence="1">JBR-2021</strain>
    </source>
</reference>
<dbReference type="Proteomes" id="UP000685013">
    <property type="component" value="Chromosome 17"/>
</dbReference>
<proteinExistence type="predicted"/>
<organism evidence="1 2">
    <name type="scientific">Cucurbita argyrosperma subsp. sororia</name>
    <dbReference type="NCBI Taxonomy" id="37648"/>
    <lineage>
        <taxon>Eukaryota</taxon>
        <taxon>Viridiplantae</taxon>
        <taxon>Streptophyta</taxon>
        <taxon>Embryophyta</taxon>
        <taxon>Tracheophyta</taxon>
        <taxon>Spermatophyta</taxon>
        <taxon>Magnoliopsida</taxon>
        <taxon>eudicotyledons</taxon>
        <taxon>Gunneridae</taxon>
        <taxon>Pentapetalae</taxon>
        <taxon>rosids</taxon>
        <taxon>fabids</taxon>
        <taxon>Cucurbitales</taxon>
        <taxon>Cucurbitaceae</taxon>
        <taxon>Cucurbiteae</taxon>
        <taxon>Cucurbita</taxon>
    </lineage>
</organism>
<protein>
    <submittedName>
        <fullName evidence="1">Uncharacterized protein</fullName>
    </submittedName>
</protein>
<feature type="non-terminal residue" evidence="1">
    <location>
        <position position="1"/>
    </location>
</feature>
<gene>
    <name evidence="1" type="ORF">SDJN03_26609</name>
</gene>
<evidence type="ECO:0000313" key="1">
    <source>
        <dbReference type="EMBL" id="KAG6575970.1"/>
    </source>
</evidence>
<dbReference type="EMBL" id="JAGKQH010000017">
    <property type="protein sequence ID" value="KAG6575970.1"/>
    <property type="molecule type" value="Genomic_DNA"/>
</dbReference>
<comment type="caution">
    <text evidence="1">The sequence shown here is derived from an EMBL/GenBank/DDBJ whole genome shotgun (WGS) entry which is preliminary data.</text>
</comment>
<dbReference type="AlphaFoldDB" id="A0AAV6M7A8"/>
<name>A0AAV6M7A8_9ROSI</name>
<keyword evidence="2" id="KW-1185">Reference proteome</keyword>
<accession>A0AAV6M7A8</accession>
<sequence>MLRGKNKNIRRFEITMHKAFGMNTRKACKHHTKIPFELILRQLLALVDKVIQRPTGGVLQNQIVNAALAVVFGGDLVADELKDLRRAVEFGQDEGFFVE</sequence>
<evidence type="ECO:0000313" key="2">
    <source>
        <dbReference type="Proteomes" id="UP000685013"/>
    </source>
</evidence>